<reference evidence="2" key="1">
    <citation type="journal article" date="2020" name="Stud. Mycol.">
        <title>101 Dothideomycetes genomes: a test case for predicting lifestyles and emergence of pathogens.</title>
        <authorList>
            <person name="Haridas S."/>
            <person name="Albert R."/>
            <person name="Binder M."/>
            <person name="Bloem J."/>
            <person name="Labutti K."/>
            <person name="Salamov A."/>
            <person name="Andreopoulos B."/>
            <person name="Baker S."/>
            <person name="Barry K."/>
            <person name="Bills G."/>
            <person name="Bluhm B."/>
            <person name="Cannon C."/>
            <person name="Castanera R."/>
            <person name="Culley D."/>
            <person name="Daum C."/>
            <person name="Ezra D."/>
            <person name="Gonzalez J."/>
            <person name="Henrissat B."/>
            <person name="Kuo A."/>
            <person name="Liang C."/>
            <person name="Lipzen A."/>
            <person name="Lutzoni F."/>
            <person name="Magnuson J."/>
            <person name="Mondo S."/>
            <person name="Nolan M."/>
            <person name="Ohm R."/>
            <person name="Pangilinan J."/>
            <person name="Park H.-J."/>
            <person name="Ramirez L."/>
            <person name="Alfaro M."/>
            <person name="Sun H."/>
            <person name="Tritt A."/>
            <person name="Yoshinaga Y."/>
            <person name="Zwiers L.-H."/>
            <person name="Turgeon B."/>
            <person name="Goodwin S."/>
            <person name="Spatafora J."/>
            <person name="Crous P."/>
            <person name="Grigoriev I."/>
        </authorList>
    </citation>
    <scope>NUCLEOTIDE SEQUENCE</scope>
    <source>
        <strain evidence="2">CBS 121739</strain>
    </source>
</reference>
<dbReference type="Proteomes" id="UP000799437">
    <property type="component" value="Unassembled WGS sequence"/>
</dbReference>
<feature type="region of interest" description="Disordered" evidence="1">
    <location>
        <begin position="28"/>
        <end position="59"/>
    </location>
</feature>
<dbReference type="Gene3D" id="3.30.56.110">
    <property type="entry name" value="Protein of unknown function DUF2237"/>
    <property type="match status" value="1"/>
</dbReference>
<dbReference type="PANTHER" id="PTHR37466:SF1">
    <property type="entry name" value="SLR1628 PROTEIN"/>
    <property type="match status" value="1"/>
</dbReference>
<dbReference type="PANTHER" id="PTHR37466">
    <property type="entry name" value="SLR1628 PROTEIN"/>
    <property type="match status" value="1"/>
</dbReference>
<keyword evidence="3" id="KW-1185">Reference proteome</keyword>
<evidence type="ECO:0000313" key="2">
    <source>
        <dbReference type="EMBL" id="KAF2758580.1"/>
    </source>
</evidence>
<accession>A0A6A6W9G0</accession>
<feature type="compositionally biased region" description="Polar residues" evidence="1">
    <location>
        <begin position="28"/>
        <end position="53"/>
    </location>
</feature>
<proteinExistence type="predicted"/>
<sequence length="180" mass="19995">MIHHHGPVHHLEHFDLNELESHAIQHSINPRNLNPSTAQPLPSTHNGQPSKPQWQVRPPTADNIFKKPLALHSTSPMTGFLRDGYCHVPAGDFGNHAVAASVSKEFLDFTASRGNDLRSAGLTPGCKWCLCASRWKEAFLARKNDTDPVVPKVWLNATNEKALGKVELEELKKFAADKEE</sequence>
<dbReference type="RefSeq" id="XP_033601031.1">
    <property type="nucleotide sequence ID" value="XM_033746946.1"/>
</dbReference>
<dbReference type="GeneID" id="54488000"/>
<dbReference type="InterPro" id="IPR018714">
    <property type="entry name" value="DUF2237"/>
</dbReference>
<evidence type="ECO:0000256" key="1">
    <source>
        <dbReference type="SAM" id="MobiDB-lite"/>
    </source>
</evidence>
<dbReference type="EMBL" id="ML996571">
    <property type="protein sequence ID" value="KAF2758580.1"/>
    <property type="molecule type" value="Genomic_DNA"/>
</dbReference>
<organism evidence="2 3">
    <name type="scientific">Pseudovirgaria hyperparasitica</name>
    <dbReference type="NCBI Taxonomy" id="470096"/>
    <lineage>
        <taxon>Eukaryota</taxon>
        <taxon>Fungi</taxon>
        <taxon>Dikarya</taxon>
        <taxon>Ascomycota</taxon>
        <taxon>Pezizomycotina</taxon>
        <taxon>Dothideomycetes</taxon>
        <taxon>Dothideomycetes incertae sedis</taxon>
        <taxon>Acrospermales</taxon>
        <taxon>Acrospermaceae</taxon>
        <taxon>Pseudovirgaria</taxon>
    </lineage>
</organism>
<gene>
    <name evidence="2" type="ORF">EJ05DRAFT_500097</name>
</gene>
<name>A0A6A6W9G0_9PEZI</name>
<dbReference type="AlphaFoldDB" id="A0A6A6W9G0"/>
<protein>
    <submittedName>
        <fullName evidence="2">Uncharacterized protein</fullName>
    </submittedName>
</protein>
<dbReference type="Pfam" id="PF09996">
    <property type="entry name" value="DUF2237"/>
    <property type="match status" value="1"/>
</dbReference>
<dbReference type="OrthoDB" id="1517790at2759"/>
<evidence type="ECO:0000313" key="3">
    <source>
        <dbReference type="Proteomes" id="UP000799437"/>
    </source>
</evidence>